<dbReference type="AlphaFoldDB" id="A0A3G2S6S5"/>
<sequence>MSSSSRNVTAWDLAAMRVSRLQASDGMQALSRPSSVKSTYGVRPLPINLGSMDDLGLPSSLAPENASVPSHGMPSRSRRDPLDLFDTSFVLKQDTLSPLPHHWEGLSDATIRLRRQQRVVDKSVERSSPYVPASDAGPMRARIPIMQREFERANAAYQRSLFSTRSQSPSKDVSLNDAHDPAERVRQALPHRILWTDKNELAWKQDRYGWPFSPKREECIPDSLLLEALHYYAAQFFHTNDVLSPALAAATPSDSPAGVCEQIRDQHAADEPDMEPGSELWEYWARHSLGCGRTMLSRLDGSALVALACLVQAYTQKLLPKHVPSSPKEELDDAWLNERPHKRQKRQERRAQVREFFHTRTCT</sequence>
<dbReference type="OrthoDB" id="3335672at2759"/>
<dbReference type="Proteomes" id="UP000269793">
    <property type="component" value="Chromosome III"/>
</dbReference>
<feature type="region of interest" description="Disordered" evidence="1">
    <location>
        <begin position="322"/>
        <end position="350"/>
    </location>
</feature>
<proteinExistence type="predicted"/>
<organism evidence="2 3">
    <name type="scientific">Malassezia restricta (strain ATCC 96810 / NBRC 103918 / CBS 7877)</name>
    <name type="common">Seborrheic dermatitis infection agent</name>
    <dbReference type="NCBI Taxonomy" id="425264"/>
    <lineage>
        <taxon>Eukaryota</taxon>
        <taxon>Fungi</taxon>
        <taxon>Dikarya</taxon>
        <taxon>Basidiomycota</taxon>
        <taxon>Ustilaginomycotina</taxon>
        <taxon>Malasseziomycetes</taxon>
        <taxon>Malasseziales</taxon>
        <taxon>Malasseziaceae</taxon>
        <taxon>Malassezia</taxon>
    </lineage>
</organism>
<dbReference type="EMBL" id="CP033150">
    <property type="protein sequence ID" value="AYO42858.1"/>
    <property type="molecule type" value="Genomic_DNA"/>
</dbReference>
<evidence type="ECO:0000313" key="3">
    <source>
        <dbReference type="Proteomes" id="UP000269793"/>
    </source>
</evidence>
<reference evidence="2 3" key="1">
    <citation type="submission" date="2018-10" db="EMBL/GenBank/DDBJ databases">
        <title>Complete genome sequence of Malassezia restricta CBS 7877.</title>
        <authorList>
            <person name="Morand S.C."/>
            <person name="Bertignac M."/>
            <person name="Iltis A."/>
            <person name="Kolder I."/>
            <person name="Pirovano W."/>
            <person name="Jourdain R."/>
            <person name="Clavaud C."/>
        </authorList>
    </citation>
    <scope>NUCLEOTIDE SEQUENCE [LARGE SCALE GENOMIC DNA]</scope>
    <source>
        <strain evidence="2 3">CBS 7877</strain>
    </source>
</reference>
<feature type="compositionally biased region" description="Polar residues" evidence="1">
    <location>
        <begin position="162"/>
        <end position="173"/>
    </location>
</feature>
<gene>
    <name evidence="2" type="ORF">DNF11_1908</name>
</gene>
<feature type="region of interest" description="Disordered" evidence="1">
    <location>
        <begin position="56"/>
        <end position="79"/>
    </location>
</feature>
<accession>A0A3G2S6S5</accession>
<dbReference type="VEuPathDB" id="FungiDB:DNF11_1908"/>
<name>A0A3G2S6S5_MALR7</name>
<evidence type="ECO:0000313" key="2">
    <source>
        <dbReference type="EMBL" id="AYO42858.1"/>
    </source>
</evidence>
<feature type="region of interest" description="Disordered" evidence="1">
    <location>
        <begin position="162"/>
        <end position="181"/>
    </location>
</feature>
<keyword evidence="3" id="KW-1185">Reference proteome</keyword>
<evidence type="ECO:0000256" key="1">
    <source>
        <dbReference type="SAM" id="MobiDB-lite"/>
    </source>
</evidence>
<protein>
    <submittedName>
        <fullName evidence="2">Uncharacterized protein</fullName>
    </submittedName>
</protein>